<protein>
    <recommendedName>
        <fullName evidence="2">AAA+ ATPase domain-containing protein</fullName>
    </recommendedName>
</protein>
<gene>
    <name evidence="3" type="ORF">EMPS_03836</name>
</gene>
<organism evidence="3 4">
    <name type="scientific">Entomortierella parvispora</name>
    <dbReference type="NCBI Taxonomy" id="205924"/>
    <lineage>
        <taxon>Eukaryota</taxon>
        <taxon>Fungi</taxon>
        <taxon>Fungi incertae sedis</taxon>
        <taxon>Mucoromycota</taxon>
        <taxon>Mortierellomycotina</taxon>
        <taxon>Mortierellomycetes</taxon>
        <taxon>Mortierellales</taxon>
        <taxon>Mortierellaceae</taxon>
        <taxon>Entomortierella</taxon>
    </lineage>
</organism>
<keyword evidence="4" id="KW-1185">Reference proteome</keyword>
<reference evidence="3" key="2">
    <citation type="journal article" date="2022" name="Microbiol. Resour. Announc.">
        <title>Whole-Genome Sequence of Entomortierella parvispora E1425, a Mucoromycotan Fungus Associated with Burkholderiaceae-Related Endosymbiotic Bacteria.</title>
        <authorList>
            <person name="Herlambang A."/>
            <person name="Guo Y."/>
            <person name="Takashima Y."/>
            <person name="Narisawa K."/>
            <person name="Ohta H."/>
            <person name="Nishizawa T."/>
        </authorList>
    </citation>
    <scope>NUCLEOTIDE SEQUENCE</scope>
    <source>
        <strain evidence="3">E1425</strain>
    </source>
</reference>
<evidence type="ECO:0000259" key="2">
    <source>
        <dbReference type="SMART" id="SM00382"/>
    </source>
</evidence>
<dbReference type="SMART" id="SM00382">
    <property type="entry name" value="AAA"/>
    <property type="match status" value="1"/>
</dbReference>
<reference evidence="3" key="1">
    <citation type="submission" date="2021-11" db="EMBL/GenBank/DDBJ databases">
        <authorList>
            <person name="Herlambang A."/>
            <person name="Guo Y."/>
            <person name="Takashima Y."/>
            <person name="Nishizawa T."/>
        </authorList>
    </citation>
    <scope>NUCLEOTIDE SEQUENCE</scope>
    <source>
        <strain evidence="3">E1425</strain>
    </source>
</reference>
<comment type="caution">
    <text evidence="3">The sequence shown here is derived from an EMBL/GenBank/DDBJ whole genome shotgun (WGS) entry which is preliminary data.</text>
</comment>
<dbReference type="OrthoDB" id="26838at2759"/>
<accession>A0A9P3LUT6</accession>
<evidence type="ECO:0000256" key="1">
    <source>
        <dbReference type="SAM" id="MobiDB-lite"/>
    </source>
</evidence>
<dbReference type="InterPro" id="IPR003593">
    <property type="entry name" value="AAA+_ATPase"/>
</dbReference>
<feature type="region of interest" description="Disordered" evidence="1">
    <location>
        <begin position="112"/>
        <end position="150"/>
    </location>
</feature>
<evidence type="ECO:0000313" key="3">
    <source>
        <dbReference type="EMBL" id="GJJ71486.1"/>
    </source>
</evidence>
<dbReference type="Proteomes" id="UP000827284">
    <property type="component" value="Unassembled WGS sequence"/>
</dbReference>
<feature type="domain" description="AAA+ ATPase" evidence="2">
    <location>
        <begin position="285"/>
        <end position="450"/>
    </location>
</feature>
<dbReference type="InterPro" id="IPR027417">
    <property type="entry name" value="P-loop_NTPase"/>
</dbReference>
<dbReference type="PANTHER" id="PTHR20953">
    <property type="entry name" value="KINASE-RELATED"/>
    <property type="match status" value="1"/>
</dbReference>
<dbReference type="PANTHER" id="PTHR20953:SF3">
    <property type="entry name" value="P-LOOP CONTAINING NUCLEOSIDE TRIPHOSPHATE HYDROLASES SUPERFAMILY PROTEIN"/>
    <property type="match status" value="1"/>
</dbReference>
<evidence type="ECO:0000313" key="4">
    <source>
        <dbReference type="Proteomes" id="UP000827284"/>
    </source>
</evidence>
<dbReference type="AlphaFoldDB" id="A0A9P3LUT6"/>
<dbReference type="EMBL" id="BQFW01000005">
    <property type="protein sequence ID" value="GJJ71486.1"/>
    <property type="molecule type" value="Genomic_DNA"/>
</dbReference>
<sequence length="498" mass="53697">MSPVLTKVGRVAVAAVAAAKTAATQVGAKAAALEASAKVAGIEASAKVAGIEASVKECFGSEKTTVDTLEFKKALERTIGISKPLGKIIGLTDYLKLTKGGHQVLLTKNKFSTKETSTSEPQSPIPADSTKAPTAKSSATKTETSTVDRTVSPKLVKTTKPVPELNVHCDTKAIDDLLGAMASEHLDLNNPGTTDILMDVGSKMTVKVNGECLQHDRIITRDDIDNIIQNLPGGGPDIKKTNRVMFGQTLHRLAAVGYDGNINGVTIRLGRRVSGLLPLFEDLIEQKNILLCGAPNVGKTTALREICKHLAQKRCLCLIDSSGEICGDFENKDHIVGAARVFRPHDPDRQYMTLLDCVRNHSADVIAIDELNTKGEVEVCQTIALRSIQMVACVHGNIQDLVFNPMLNKALGGTTQATVSDRVAVDGRKVVNQRSTRPIFDVVINIKRTPMGLDYMFVENVADNVSKIIEGKPIQTRTRRINGGTLEETTEEVIFPLY</sequence>
<dbReference type="SUPFAM" id="SSF52540">
    <property type="entry name" value="P-loop containing nucleoside triphosphate hydrolases"/>
    <property type="match status" value="1"/>
</dbReference>
<dbReference type="Gene3D" id="3.40.50.300">
    <property type="entry name" value="P-loop containing nucleotide triphosphate hydrolases"/>
    <property type="match status" value="1"/>
</dbReference>
<name>A0A9P3LUT6_9FUNG</name>
<feature type="compositionally biased region" description="Low complexity" evidence="1">
    <location>
        <begin position="129"/>
        <end position="145"/>
    </location>
</feature>
<proteinExistence type="predicted"/>